<dbReference type="EMBL" id="UYRT01087126">
    <property type="protein sequence ID" value="VDN32194.1"/>
    <property type="molecule type" value="Genomic_DNA"/>
</dbReference>
<dbReference type="AlphaFoldDB" id="A0A183ECF9"/>
<keyword evidence="2" id="KW-1185">Reference proteome</keyword>
<organism evidence="3">
    <name type="scientific">Gongylonema pulchrum</name>
    <dbReference type="NCBI Taxonomy" id="637853"/>
    <lineage>
        <taxon>Eukaryota</taxon>
        <taxon>Metazoa</taxon>
        <taxon>Ecdysozoa</taxon>
        <taxon>Nematoda</taxon>
        <taxon>Chromadorea</taxon>
        <taxon>Rhabditida</taxon>
        <taxon>Spirurina</taxon>
        <taxon>Spiruromorpha</taxon>
        <taxon>Spiruroidea</taxon>
        <taxon>Gongylonematidae</taxon>
        <taxon>Gongylonema</taxon>
    </lineage>
</organism>
<sequence length="89" mass="10847">MVRCWRGTLKQPFGLRLFWNIHRAHPQLMNNEGLLDILRKTRYYRKPCMQRNELSREISKAIINEDMRRKILFLMRKNRPDAFPGQMTT</sequence>
<name>A0A183ECF9_9BILA</name>
<evidence type="ECO:0000313" key="2">
    <source>
        <dbReference type="Proteomes" id="UP000271098"/>
    </source>
</evidence>
<accession>A0A183ECF9</accession>
<dbReference type="Proteomes" id="UP000271098">
    <property type="component" value="Unassembled WGS sequence"/>
</dbReference>
<reference evidence="1 2" key="2">
    <citation type="submission" date="2018-11" db="EMBL/GenBank/DDBJ databases">
        <authorList>
            <consortium name="Pathogen Informatics"/>
        </authorList>
    </citation>
    <scope>NUCLEOTIDE SEQUENCE [LARGE SCALE GENOMIC DNA]</scope>
</reference>
<dbReference type="OrthoDB" id="2501249at2759"/>
<dbReference type="WBParaSite" id="GPUH_0001867501-mRNA-1">
    <property type="protein sequence ID" value="GPUH_0001867501-mRNA-1"/>
    <property type="gene ID" value="GPUH_0001867501"/>
</dbReference>
<gene>
    <name evidence="1" type="ORF">GPUH_LOCUS18651</name>
</gene>
<evidence type="ECO:0000313" key="1">
    <source>
        <dbReference type="EMBL" id="VDN32194.1"/>
    </source>
</evidence>
<protein>
    <submittedName>
        <fullName evidence="3">28S ribosomal protein S15, mitochondrial</fullName>
    </submittedName>
</protein>
<evidence type="ECO:0000313" key="3">
    <source>
        <dbReference type="WBParaSite" id="GPUH_0001867501-mRNA-1"/>
    </source>
</evidence>
<reference evidence="3" key="1">
    <citation type="submission" date="2016-06" db="UniProtKB">
        <authorList>
            <consortium name="WormBaseParasite"/>
        </authorList>
    </citation>
    <scope>IDENTIFICATION</scope>
</reference>
<proteinExistence type="predicted"/>